<protein>
    <submittedName>
        <fullName evidence="1">DUF1415 domain-containing protein</fullName>
    </submittedName>
</protein>
<dbReference type="InterPro" id="IPR009858">
    <property type="entry name" value="DUF1415"/>
</dbReference>
<sequence>MNISAPPTDVIQSIRTWLSDIIIGHNFCPFAKREFERNSIEYTVSDAYSLADATDQFLAELQILEKNNTIETSLIIFSSGFKSFDDYLTLVEMSQALIDKGGYAGQFQLASFHPDYCFEGEPLEDLSHYTNRAPYPILHVLRERSLERVLKTFPDPENIPTRNIAKARQLGSAYWQRVMQQLSATQPKD</sequence>
<comment type="caution">
    <text evidence="1">The sequence shown here is derived from an EMBL/GenBank/DDBJ whole genome shotgun (WGS) entry which is preliminary data.</text>
</comment>
<dbReference type="Pfam" id="PF07209">
    <property type="entry name" value="DUF1415"/>
    <property type="match status" value="1"/>
</dbReference>
<organism evidence="1 2">
    <name type="scientific">Paraglaciecola mesophila</name>
    <dbReference type="NCBI Taxonomy" id="197222"/>
    <lineage>
        <taxon>Bacteria</taxon>
        <taxon>Pseudomonadati</taxon>
        <taxon>Pseudomonadota</taxon>
        <taxon>Gammaproteobacteria</taxon>
        <taxon>Alteromonadales</taxon>
        <taxon>Alteromonadaceae</taxon>
        <taxon>Paraglaciecola</taxon>
    </lineage>
</organism>
<proteinExistence type="predicted"/>
<evidence type="ECO:0000313" key="2">
    <source>
        <dbReference type="Proteomes" id="UP001461163"/>
    </source>
</evidence>
<name>A0ABU9ST50_9ALTE</name>
<dbReference type="RefSeq" id="WP_006993123.1">
    <property type="nucleotide sequence ID" value="NZ_JBBMQS010000003.1"/>
</dbReference>
<dbReference type="Proteomes" id="UP001461163">
    <property type="component" value="Unassembled WGS sequence"/>
</dbReference>
<accession>A0ABU9ST50</accession>
<dbReference type="EMBL" id="JBBMQS010000003">
    <property type="protein sequence ID" value="MEM5497064.1"/>
    <property type="molecule type" value="Genomic_DNA"/>
</dbReference>
<keyword evidence="2" id="KW-1185">Reference proteome</keyword>
<reference evidence="1 2" key="1">
    <citation type="submission" date="2024-03" db="EMBL/GenBank/DDBJ databases">
        <title>Community enrichment and isolation of bacterial strains for fucoidan degradation.</title>
        <authorList>
            <person name="Sichert A."/>
        </authorList>
    </citation>
    <scope>NUCLEOTIDE SEQUENCE [LARGE SCALE GENOMIC DNA]</scope>
    <source>
        <strain evidence="1 2">AS12</strain>
    </source>
</reference>
<gene>
    <name evidence="1" type="ORF">WNY77_06615</name>
</gene>
<evidence type="ECO:0000313" key="1">
    <source>
        <dbReference type="EMBL" id="MEM5497064.1"/>
    </source>
</evidence>